<keyword evidence="6" id="KW-1185">Reference proteome</keyword>
<protein>
    <recommendedName>
        <fullName evidence="2">phosphoglycerate mutase (2,3-diphosphoglycerate-dependent)</fullName>
        <ecNumber evidence="2">5.4.2.11</ecNumber>
    </recommendedName>
</protein>
<evidence type="ECO:0000256" key="2">
    <source>
        <dbReference type="ARBA" id="ARBA00012028"/>
    </source>
</evidence>
<dbReference type="Proteomes" id="UP001266305">
    <property type="component" value="Unassembled WGS sequence"/>
</dbReference>
<keyword evidence="4" id="KW-0413">Isomerase</keyword>
<sequence>MAAYKLVLILHGESAWNLENHFSGWYNADLSAAGHEEAKRGGQALRDAGYEFDICFTSVQKRAIRTLWTVLDAIDQMWLPVVRTWHLNERHYGGLTGLNKAETAAKHGEAQVEIWRRSYDVPPPLMEPNHPFYSNISKDRRYADLTEDQLPSCESLKDTIARALPFWNEEIVPQIKEGKRVLIAAHGNSLRGIVKHLEGLSEEAIMELNLPTGIPIVYELNKNLKPIKPMQFLGDEETVRKAMEAVAAQGFQRFLIVDMVKLENEKCEARLSQRKPRKLWEQDSGRQKIQVPGVVVTNHPNKSVQ</sequence>
<dbReference type="HAMAP" id="MF_01039">
    <property type="entry name" value="PGAM_GpmA"/>
    <property type="match status" value="1"/>
</dbReference>
<dbReference type="NCBIfam" id="NF010713">
    <property type="entry name" value="PRK14115.1"/>
    <property type="match status" value="1"/>
</dbReference>
<evidence type="ECO:0000313" key="5">
    <source>
        <dbReference type="EMBL" id="KAK2119579.1"/>
    </source>
</evidence>
<evidence type="ECO:0000256" key="4">
    <source>
        <dbReference type="ARBA" id="ARBA00023235"/>
    </source>
</evidence>
<dbReference type="Gene3D" id="3.40.50.1240">
    <property type="entry name" value="Phosphoglycerate mutase-like"/>
    <property type="match status" value="1"/>
</dbReference>
<dbReference type="CDD" id="cd07067">
    <property type="entry name" value="HP_PGM_like"/>
    <property type="match status" value="1"/>
</dbReference>
<dbReference type="InterPro" id="IPR029033">
    <property type="entry name" value="His_PPase_superfam"/>
</dbReference>
<comment type="similarity">
    <text evidence="1">Belongs to the phosphoglycerate mutase family. BPG-dependent PGAM subfamily.</text>
</comment>
<dbReference type="PANTHER" id="PTHR11931">
    <property type="entry name" value="PHOSPHOGLYCERATE MUTASE"/>
    <property type="match status" value="1"/>
</dbReference>
<dbReference type="InterPro" id="IPR005952">
    <property type="entry name" value="Phosphogly_mut1"/>
</dbReference>
<dbReference type="InterPro" id="IPR013078">
    <property type="entry name" value="His_Pase_superF_clade-1"/>
</dbReference>
<gene>
    <name evidence="5" type="primary">PGAM1_1</name>
    <name evidence="5" type="ORF">P7K49_000965</name>
</gene>
<dbReference type="EMBL" id="JASSZA010000001">
    <property type="protein sequence ID" value="KAK2119579.1"/>
    <property type="molecule type" value="Genomic_DNA"/>
</dbReference>
<name>A0ABQ9WD44_SAGOE</name>
<keyword evidence="3" id="KW-0324">Glycolysis</keyword>
<organism evidence="5 6">
    <name type="scientific">Saguinus oedipus</name>
    <name type="common">Cotton-top tamarin</name>
    <name type="synonym">Oedipomidas oedipus</name>
    <dbReference type="NCBI Taxonomy" id="9490"/>
    <lineage>
        <taxon>Eukaryota</taxon>
        <taxon>Metazoa</taxon>
        <taxon>Chordata</taxon>
        <taxon>Craniata</taxon>
        <taxon>Vertebrata</taxon>
        <taxon>Euteleostomi</taxon>
        <taxon>Mammalia</taxon>
        <taxon>Eutheria</taxon>
        <taxon>Euarchontoglires</taxon>
        <taxon>Primates</taxon>
        <taxon>Haplorrhini</taxon>
        <taxon>Platyrrhini</taxon>
        <taxon>Cebidae</taxon>
        <taxon>Callitrichinae</taxon>
        <taxon>Saguinus</taxon>
    </lineage>
</organism>
<evidence type="ECO:0000256" key="3">
    <source>
        <dbReference type="ARBA" id="ARBA00023152"/>
    </source>
</evidence>
<comment type="caution">
    <text evidence="5">The sequence shown here is derived from an EMBL/GenBank/DDBJ whole genome shotgun (WGS) entry which is preliminary data.</text>
</comment>
<dbReference type="EC" id="5.4.2.11" evidence="2"/>
<accession>A0ABQ9WD44</accession>
<dbReference type="SMART" id="SM00855">
    <property type="entry name" value="PGAM"/>
    <property type="match status" value="1"/>
</dbReference>
<dbReference type="SUPFAM" id="SSF53254">
    <property type="entry name" value="Phosphoglycerate mutase-like"/>
    <property type="match status" value="1"/>
</dbReference>
<proteinExistence type="inferred from homology"/>
<reference evidence="5 6" key="1">
    <citation type="submission" date="2023-05" db="EMBL/GenBank/DDBJ databases">
        <title>B98-5 Cell Line De Novo Hybrid Assembly: An Optical Mapping Approach.</title>
        <authorList>
            <person name="Kananen K."/>
            <person name="Auerbach J.A."/>
            <person name="Kautto E."/>
            <person name="Blachly J.S."/>
        </authorList>
    </citation>
    <scope>NUCLEOTIDE SEQUENCE [LARGE SCALE GENOMIC DNA]</scope>
    <source>
        <strain evidence="5">B95-8</strain>
        <tissue evidence="5">Cell line</tissue>
    </source>
</reference>
<dbReference type="NCBIfam" id="TIGR01258">
    <property type="entry name" value="pgm_1"/>
    <property type="match status" value="1"/>
</dbReference>
<dbReference type="Pfam" id="PF00300">
    <property type="entry name" value="His_Phos_1"/>
    <property type="match status" value="2"/>
</dbReference>
<evidence type="ECO:0000256" key="1">
    <source>
        <dbReference type="ARBA" id="ARBA00006717"/>
    </source>
</evidence>
<evidence type="ECO:0000313" key="6">
    <source>
        <dbReference type="Proteomes" id="UP001266305"/>
    </source>
</evidence>